<dbReference type="GO" id="GO:0022008">
    <property type="term" value="P:neurogenesis"/>
    <property type="evidence" value="ECO:0007669"/>
    <property type="project" value="UniProtKB-ARBA"/>
</dbReference>
<dbReference type="InterPro" id="IPR036388">
    <property type="entry name" value="WH-like_DNA-bd_sf"/>
</dbReference>
<dbReference type="GO" id="GO:0030097">
    <property type="term" value="P:hemopoiesis"/>
    <property type="evidence" value="ECO:0007669"/>
    <property type="project" value="UniProtKB-ARBA"/>
</dbReference>
<evidence type="ECO:0000313" key="24">
    <source>
        <dbReference type="Proteomes" id="UP000014760"/>
    </source>
</evidence>
<dbReference type="Gene3D" id="3.40.630.30">
    <property type="match status" value="1"/>
</dbReference>
<evidence type="ECO:0000256" key="20">
    <source>
        <dbReference type="RuleBase" id="RU361211"/>
    </source>
</evidence>
<accession>R7U7B5</accession>
<dbReference type="PANTHER" id="PTHR10615:SF82">
    <property type="entry name" value="HISTONE ACETYLTRANSFERASE KAT8"/>
    <property type="match status" value="1"/>
</dbReference>
<dbReference type="InterPro" id="IPR016197">
    <property type="entry name" value="Chromo-like_dom_sf"/>
</dbReference>
<dbReference type="Proteomes" id="UP000014760">
    <property type="component" value="Unassembled WGS sequence"/>
</dbReference>
<name>R7U7B5_CAPTE</name>
<dbReference type="SUPFAM" id="SSF54160">
    <property type="entry name" value="Chromo domain-like"/>
    <property type="match status" value="1"/>
</dbReference>
<dbReference type="Gene3D" id="3.30.60.60">
    <property type="entry name" value="N-acetyl transferase-like"/>
    <property type="match status" value="1"/>
</dbReference>
<comment type="subunit">
    <text evidence="18">Component of a multisubunit histone acetyltransferase complex (MSL) at least composed of the MOF/KAT8, MSL1/hampin, MSL2L1 and MSL3L1. Component of the NSL complex at least composed of MOF/KAT8, KANSL1, KANSL2, KANSL3, MCRS1, PHF20, OGT1/OGT, WDR5 and HCFC1. Component of some MLL1/MLL complex, at least composed of the core components KMT2A/MLL1, ASH2L, HCFC1, WDR5 and RBBP5, as well as the facultative components BACC1, CHD8, E2F6, HSP70, INO80C, KANSL1, LAS1L, MAX, MCRS1, MGA, MOF/KAT8, PELP1, PHF20, PRP31, RING2, RUVB1/TIP49A, RUVB2/TIP49B, SENP3, TAF1, TAF4, TAF6, TAF7, TAF9 and TEX10. Interacts with the chromodomain of MORF4L1/MRG15. Interacts with ATM (via its Tudor-knot domain); possibly regulating the activity of ATM. Interacts with NELFD.</text>
</comment>
<dbReference type="EC" id="2.3.1.48" evidence="20"/>
<evidence type="ECO:0000313" key="22">
    <source>
        <dbReference type="EMBL" id="ELU02260.1"/>
    </source>
</evidence>
<evidence type="ECO:0000256" key="3">
    <source>
        <dbReference type="ARBA" id="ARBA00010107"/>
    </source>
</evidence>
<reference evidence="24" key="1">
    <citation type="submission" date="2012-12" db="EMBL/GenBank/DDBJ databases">
        <authorList>
            <person name="Hellsten U."/>
            <person name="Grimwood J."/>
            <person name="Chapman J.A."/>
            <person name="Shapiro H."/>
            <person name="Aerts A."/>
            <person name="Otillar R.P."/>
            <person name="Terry A.Y."/>
            <person name="Boore J.L."/>
            <person name="Simakov O."/>
            <person name="Marletaz F."/>
            <person name="Cho S.-J."/>
            <person name="Edsinger-Gonzales E."/>
            <person name="Havlak P."/>
            <person name="Kuo D.-H."/>
            <person name="Larsson T."/>
            <person name="Lv J."/>
            <person name="Arendt D."/>
            <person name="Savage R."/>
            <person name="Osoegawa K."/>
            <person name="de Jong P."/>
            <person name="Lindberg D.R."/>
            <person name="Seaver E.C."/>
            <person name="Weisblat D.A."/>
            <person name="Putnam N.H."/>
            <person name="Grigoriev I.V."/>
            <person name="Rokhsar D.S."/>
        </authorList>
    </citation>
    <scope>NUCLEOTIDE SEQUENCE</scope>
    <source>
        <strain evidence="24">I ESC-2004</strain>
    </source>
</reference>
<dbReference type="FunCoup" id="R7U7B5">
    <property type="interactions" value="1431"/>
</dbReference>
<sequence length="416" mass="49197">MDTKENQLKENIEIGEHYMVKRSDDRWHSAEVIETRSNAQHDCRLEYYIHYDSFNRRMDEWVDASRIDVNQKVEEPPPNKEVPIAIVEQSDGDRKITRNQKRKHDEINHVQKTYAEMDPTTAALEKEHEAITKVKYIDTVQIGRYEIDTWYFSPYPEEYGKQPRLWICEYCLKYMRLEKSYRYHLSECTWRQPPGKEIYRKGTISVFEVDGLDHKVYCQNLCLLAKLFLDHKTLYFDVEPFLFYILTEVDRSGCHLVGYFSKEKESPDGNNLACILTLPPFQRKGYGKFLIAFSYELSKIERCVGSPEKPLSDLGKLSYRSYWSWVLLEIMRDFKGTMSIKELSQMTSITQYDIIGTLQTLNMVKYWKGQHVICVTPKLVEEHIKSAQYKRPPLMVDTECLRWSPPRKLLKASKAK</sequence>
<dbReference type="FunFam" id="3.40.630.30:FF:000002">
    <property type="entry name" value="Histone acetyltransferase"/>
    <property type="match status" value="1"/>
</dbReference>
<dbReference type="EMBL" id="AMQN01001647">
    <property type="status" value="NOT_ANNOTATED_CDS"/>
    <property type="molecule type" value="Genomic_DNA"/>
</dbReference>
<proteinExistence type="inferred from homology"/>
<dbReference type="GO" id="GO:0005739">
    <property type="term" value="C:mitochondrion"/>
    <property type="evidence" value="ECO:0007669"/>
    <property type="project" value="UniProtKB-SubCell"/>
</dbReference>
<evidence type="ECO:0000256" key="7">
    <source>
        <dbReference type="ARBA" id="ARBA00022771"/>
    </source>
</evidence>
<dbReference type="Pfam" id="PF11717">
    <property type="entry name" value="Tudor-knot"/>
    <property type="match status" value="1"/>
</dbReference>
<dbReference type="PROSITE" id="PS51726">
    <property type="entry name" value="MYST_HAT"/>
    <property type="match status" value="1"/>
</dbReference>
<dbReference type="FunFam" id="1.10.10.10:FF:000022">
    <property type="entry name" value="Histone acetyltransferase"/>
    <property type="match status" value="1"/>
</dbReference>
<feature type="active site" description="Proton donor/acceptor" evidence="19">
    <location>
        <position position="308"/>
    </location>
</feature>
<evidence type="ECO:0000256" key="5">
    <source>
        <dbReference type="ARBA" id="ARBA00022679"/>
    </source>
</evidence>
<reference evidence="22 24" key="2">
    <citation type="journal article" date="2013" name="Nature">
        <title>Insights into bilaterian evolution from three spiralian genomes.</title>
        <authorList>
            <person name="Simakov O."/>
            <person name="Marletaz F."/>
            <person name="Cho S.J."/>
            <person name="Edsinger-Gonzales E."/>
            <person name="Havlak P."/>
            <person name="Hellsten U."/>
            <person name="Kuo D.H."/>
            <person name="Larsson T."/>
            <person name="Lv J."/>
            <person name="Arendt D."/>
            <person name="Savage R."/>
            <person name="Osoegawa K."/>
            <person name="de Jong P."/>
            <person name="Grimwood J."/>
            <person name="Chapman J.A."/>
            <person name="Shapiro H."/>
            <person name="Aerts A."/>
            <person name="Otillar R.P."/>
            <person name="Terry A.Y."/>
            <person name="Boore J.L."/>
            <person name="Grigoriev I.V."/>
            <person name="Lindberg D.R."/>
            <person name="Seaver E.C."/>
            <person name="Weisblat D.A."/>
            <person name="Putnam N.H."/>
            <person name="Rokhsar D.S."/>
        </authorList>
    </citation>
    <scope>NUCLEOTIDE SEQUENCE</scope>
    <source>
        <strain evidence="22 24">I ESC-2004</strain>
    </source>
</reference>
<dbReference type="GO" id="GO:0005634">
    <property type="term" value="C:nucleus"/>
    <property type="evidence" value="ECO:0007669"/>
    <property type="project" value="UniProtKB-SubCell"/>
</dbReference>
<evidence type="ECO:0000259" key="21">
    <source>
        <dbReference type="PROSITE" id="PS51726"/>
    </source>
</evidence>
<protein>
    <recommendedName>
        <fullName evidence="20">Histone acetyltransferase</fullName>
        <ecNumber evidence="20">2.3.1.48</ecNumber>
    </recommendedName>
</protein>
<dbReference type="EMBL" id="KB304239">
    <property type="protein sequence ID" value="ELU02260.1"/>
    <property type="molecule type" value="Genomic_DNA"/>
</dbReference>
<dbReference type="GO" id="GO:0035267">
    <property type="term" value="C:NuA4 histone acetyltransferase complex"/>
    <property type="evidence" value="ECO:0007669"/>
    <property type="project" value="TreeGrafter"/>
</dbReference>
<evidence type="ECO:0000256" key="19">
    <source>
        <dbReference type="PIRSR" id="PIRSR602717-51"/>
    </source>
</evidence>
<dbReference type="Pfam" id="PF01853">
    <property type="entry name" value="MOZ_SAS"/>
    <property type="match status" value="1"/>
</dbReference>
<evidence type="ECO:0000256" key="11">
    <source>
        <dbReference type="ARBA" id="ARBA00023015"/>
    </source>
</evidence>
<evidence type="ECO:0000256" key="17">
    <source>
        <dbReference type="ARBA" id="ARBA00051681"/>
    </source>
</evidence>
<feature type="domain" description="MYST-type HAT" evidence="21">
    <location>
        <begin position="132"/>
        <end position="405"/>
    </location>
</feature>
<keyword evidence="24" id="KW-1185">Reference proteome</keyword>
<evidence type="ECO:0000256" key="2">
    <source>
        <dbReference type="ARBA" id="ARBA00004173"/>
    </source>
</evidence>
<keyword evidence="14" id="KW-0804">Transcription</keyword>
<comment type="subcellular location">
    <subcellularLocation>
        <location evidence="2">Mitochondrion</location>
    </subcellularLocation>
    <subcellularLocation>
        <location evidence="1 20">Nucleus</location>
    </subcellularLocation>
</comment>
<evidence type="ECO:0000256" key="15">
    <source>
        <dbReference type="ARBA" id="ARBA00023242"/>
    </source>
</evidence>
<keyword evidence="4" id="KW-0597">Phosphoprotein</keyword>
<dbReference type="AlphaFoldDB" id="R7U7B5"/>
<dbReference type="GO" id="GO:0044545">
    <property type="term" value="C:NSL complex"/>
    <property type="evidence" value="ECO:0007669"/>
    <property type="project" value="UniProtKB-ARBA"/>
</dbReference>
<dbReference type="InterPro" id="IPR025995">
    <property type="entry name" value="Tudor-knot"/>
</dbReference>
<evidence type="ECO:0000256" key="4">
    <source>
        <dbReference type="ARBA" id="ARBA00022553"/>
    </source>
</evidence>
<keyword evidence="15 20" id="KW-0539">Nucleus</keyword>
<comment type="catalytic activity">
    <reaction evidence="20">
        <text>L-lysyl-[protein] + acetyl-CoA = N(6)-acetyl-L-lysyl-[protein] + CoA + H(+)</text>
        <dbReference type="Rhea" id="RHEA:45948"/>
        <dbReference type="Rhea" id="RHEA-COMP:9752"/>
        <dbReference type="Rhea" id="RHEA-COMP:10731"/>
        <dbReference type="ChEBI" id="CHEBI:15378"/>
        <dbReference type="ChEBI" id="CHEBI:29969"/>
        <dbReference type="ChEBI" id="CHEBI:57287"/>
        <dbReference type="ChEBI" id="CHEBI:57288"/>
        <dbReference type="ChEBI" id="CHEBI:61930"/>
        <dbReference type="EC" id="2.3.1.48"/>
    </reaction>
</comment>
<organism evidence="22">
    <name type="scientific">Capitella teleta</name>
    <name type="common">Polychaete worm</name>
    <dbReference type="NCBI Taxonomy" id="283909"/>
    <lineage>
        <taxon>Eukaryota</taxon>
        <taxon>Metazoa</taxon>
        <taxon>Spiralia</taxon>
        <taxon>Lophotrochozoa</taxon>
        <taxon>Annelida</taxon>
        <taxon>Polychaeta</taxon>
        <taxon>Sedentaria</taxon>
        <taxon>Scolecida</taxon>
        <taxon>Capitellidae</taxon>
        <taxon>Capitella</taxon>
    </lineage>
</organism>
<dbReference type="PANTHER" id="PTHR10615">
    <property type="entry name" value="HISTONE ACETYLTRANSFERASE"/>
    <property type="match status" value="1"/>
</dbReference>
<keyword evidence="10" id="KW-0007">Acetylation</keyword>
<dbReference type="OrthoDB" id="787137at2759"/>
<evidence type="ECO:0000256" key="12">
    <source>
        <dbReference type="ARBA" id="ARBA00023128"/>
    </source>
</evidence>
<dbReference type="InterPro" id="IPR040706">
    <property type="entry name" value="Zf-MYST"/>
</dbReference>
<evidence type="ECO:0000256" key="6">
    <source>
        <dbReference type="ARBA" id="ARBA00022723"/>
    </source>
</evidence>
<keyword evidence="12" id="KW-0496">Mitochondrion</keyword>
<evidence type="ECO:0000256" key="1">
    <source>
        <dbReference type="ARBA" id="ARBA00004123"/>
    </source>
</evidence>
<dbReference type="GO" id="GO:0072487">
    <property type="term" value="C:MSL complex"/>
    <property type="evidence" value="ECO:0007669"/>
    <property type="project" value="TreeGrafter"/>
</dbReference>
<dbReference type="SUPFAM" id="SSF55729">
    <property type="entry name" value="Acyl-CoA N-acyltransferases (Nat)"/>
    <property type="match status" value="1"/>
</dbReference>
<comment type="similarity">
    <text evidence="3 20">Belongs to the MYST (SAS/MOZ) family.</text>
</comment>
<dbReference type="Gene3D" id="1.10.10.10">
    <property type="entry name" value="Winged helix-like DNA-binding domain superfamily/Winged helix DNA-binding domain"/>
    <property type="match status" value="1"/>
</dbReference>
<dbReference type="InterPro" id="IPR002717">
    <property type="entry name" value="HAT_MYST-type"/>
</dbReference>
<dbReference type="GO" id="GO:0008270">
    <property type="term" value="F:zinc ion binding"/>
    <property type="evidence" value="ECO:0007669"/>
    <property type="project" value="UniProtKB-KW"/>
</dbReference>
<dbReference type="GO" id="GO:0040029">
    <property type="term" value="P:epigenetic regulation of gene expression"/>
    <property type="evidence" value="ECO:0007669"/>
    <property type="project" value="UniProtKB-ARBA"/>
</dbReference>
<keyword evidence="6" id="KW-0479">Metal-binding</keyword>
<evidence type="ECO:0000256" key="16">
    <source>
        <dbReference type="ARBA" id="ARBA00047787"/>
    </source>
</evidence>
<dbReference type="Gene3D" id="2.30.30.140">
    <property type="match status" value="1"/>
</dbReference>
<dbReference type="InterPro" id="IPR016181">
    <property type="entry name" value="Acyl_CoA_acyltransferase"/>
</dbReference>
<keyword evidence="7" id="KW-0863">Zinc-finger</keyword>
<evidence type="ECO:0000256" key="14">
    <source>
        <dbReference type="ARBA" id="ARBA00023163"/>
    </source>
</evidence>
<keyword evidence="8" id="KW-0862">Zinc</keyword>
<comment type="catalytic activity">
    <reaction evidence="17">
        <text>propanoyl-CoA + L-lysyl-[protein] = N(6)-propanoyl-L-lysyl-[protein] + CoA + H(+)</text>
        <dbReference type="Rhea" id="RHEA:54020"/>
        <dbReference type="Rhea" id="RHEA-COMP:9752"/>
        <dbReference type="Rhea" id="RHEA-COMP:13758"/>
        <dbReference type="ChEBI" id="CHEBI:15378"/>
        <dbReference type="ChEBI" id="CHEBI:29969"/>
        <dbReference type="ChEBI" id="CHEBI:57287"/>
        <dbReference type="ChEBI" id="CHEBI:57392"/>
        <dbReference type="ChEBI" id="CHEBI:138019"/>
    </reaction>
    <physiologicalReaction direction="left-to-right" evidence="17">
        <dbReference type="Rhea" id="RHEA:54021"/>
    </physiologicalReaction>
</comment>
<gene>
    <name evidence="22" type="ORF">CAPTEDRAFT_138964</name>
</gene>
<dbReference type="FunFam" id="2.30.30.140:FF:000039">
    <property type="entry name" value="Histone acetyltransferase"/>
    <property type="match status" value="1"/>
</dbReference>
<dbReference type="GO" id="GO:0051241">
    <property type="term" value="P:negative regulation of multicellular organismal process"/>
    <property type="evidence" value="ECO:0007669"/>
    <property type="project" value="UniProtKB-ARBA"/>
</dbReference>
<dbReference type="InterPro" id="IPR050603">
    <property type="entry name" value="MYST_HAT"/>
</dbReference>
<evidence type="ECO:0000256" key="8">
    <source>
        <dbReference type="ARBA" id="ARBA00022833"/>
    </source>
</evidence>
<dbReference type="GO" id="GO:1903108">
    <property type="term" value="P:regulation of mitochondrial transcription"/>
    <property type="evidence" value="ECO:0007669"/>
    <property type="project" value="UniProtKB-ARBA"/>
</dbReference>
<evidence type="ECO:0000256" key="10">
    <source>
        <dbReference type="ARBA" id="ARBA00022990"/>
    </source>
</evidence>
<evidence type="ECO:0000256" key="18">
    <source>
        <dbReference type="ARBA" id="ARBA00062668"/>
    </source>
</evidence>
<keyword evidence="5" id="KW-0808">Transferase</keyword>
<dbReference type="HOGENOM" id="CLU_011815_2_1_1"/>
<keyword evidence="11" id="KW-0805">Transcription regulation</keyword>
<dbReference type="Pfam" id="PF17772">
    <property type="entry name" value="zf-MYST"/>
    <property type="match status" value="1"/>
</dbReference>
<reference evidence="23" key="3">
    <citation type="submission" date="2015-06" db="UniProtKB">
        <authorList>
            <consortium name="EnsemblMetazoa"/>
        </authorList>
    </citation>
    <scope>IDENTIFICATION</scope>
</reference>
<keyword evidence="13" id="KW-0010">Activator</keyword>
<evidence type="ECO:0000256" key="13">
    <source>
        <dbReference type="ARBA" id="ARBA00023159"/>
    </source>
</evidence>
<dbReference type="STRING" id="283909.R7U7B5"/>
<dbReference type="GO" id="GO:0046972">
    <property type="term" value="F:histone H4K16 acetyltransferase activity"/>
    <property type="evidence" value="ECO:0007669"/>
    <property type="project" value="UniProtKB-ARBA"/>
</dbReference>
<evidence type="ECO:0000313" key="23">
    <source>
        <dbReference type="EnsemblMetazoa" id="CapteP138964"/>
    </source>
</evidence>
<dbReference type="EnsemblMetazoa" id="CapteT138964">
    <property type="protein sequence ID" value="CapteP138964"/>
    <property type="gene ID" value="CapteG138964"/>
</dbReference>
<dbReference type="OMA" id="DSPEGNN"/>
<dbReference type="GO" id="GO:0045595">
    <property type="term" value="P:regulation of cell differentiation"/>
    <property type="evidence" value="ECO:0007669"/>
    <property type="project" value="UniProtKB-ARBA"/>
</dbReference>
<comment type="catalytic activity">
    <reaction evidence="16">
        <text>L-lysyl-[protein] + acetyl-CoA = N(6)-acetyl-L-lysyl-[protein] + CoA + H(+)</text>
        <dbReference type="Rhea" id="RHEA:45948"/>
        <dbReference type="Rhea" id="RHEA-COMP:9752"/>
        <dbReference type="Rhea" id="RHEA-COMP:10731"/>
        <dbReference type="ChEBI" id="CHEBI:15378"/>
        <dbReference type="ChEBI" id="CHEBI:29969"/>
        <dbReference type="ChEBI" id="CHEBI:57287"/>
        <dbReference type="ChEBI" id="CHEBI:57288"/>
        <dbReference type="ChEBI" id="CHEBI:61930"/>
    </reaction>
    <physiologicalReaction direction="left-to-right" evidence="16">
        <dbReference type="Rhea" id="RHEA:45949"/>
    </physiologicalReaction>
</comment>
<dbReference type="FunFam" id="3.30.60.60:FF:000001">
    <property type="entry name" value="Histone acetyltransferase"/>
    <property type="match status" value="1"/>
</dbReference>
<evidence type="ECO:0000256" key="9">
    <source>
        <dbReference type="ARBA" id="ARBA00022853"/>
    </source>
</evidence>
<keyword evidence="9" id="KW-0156">Chromatin regulator</keyword>